<comment type="similarity">
    <text evidence="7">Belongs to the peptidase M48 family.</text>
</comment>
<keyword evidence="5 7" id="KW-0482">Metalloprotease</keyword>
<evidence type="ECO:0000259" key="9">
    <source>
        <dbReference type="Pfam" id="PF01435"/>
    </source>
</evidence>
<feature type="repeat" description="TPR" evidence="6">
    <location>
        <begin position="339"/>
        <end position="372"/>
    </location>
</feature>
<dbReference type="PANTHER" id="PTHR22726:SF1">
    <property type="entry name" value="METALLOENDOPEPTIDASE OMA1, MITOCHONDRIAL"/>
    <property type="match status" value="1"/>
</dbReference>
<dbReference type="PROSITE" id="PS51257">
    <property type="entry name" value="PROKAR_LIPOPROTEIN"/>
    <property type="match status" value="1"/>
</dbReference>
<dbReference type="InterPro" id="IPR001915">
    <property type="entry name" value="Peptidase_M48"/>
</dbReference>
<organism evidence="10 11">
    <name type="scientific">Sneathiella chungangensis</name>
    <dbReference type="NCBI Taxonomy" id="1418234"/>
    <lineage>
        <taxon>Bacteria</taxon>
        <taxon>Pseudomonadati</taxon>
        <taxon>Pseudomonadota</taxon>
        <taxon>Alphaproteobacteria</taxon>
        <taxon>Sneathiellales</taxon>
        <taxon>Sneathiellaceae</taxon>
        <taxon>Sneathiella</taxon>
    </lineage>
</organism>
<dbReference type="Pfam" id="PF01435">
    <property type="entry name" value="Peptidase_M48"/>
    <property type="match status" value="1"/>
</dbReference>
<evidence type="ECO:0000256" key="8">
    <source>
        <dbReference type="SAM" id="SignalP"/>
    </source>
</evidence>
<evidence type="ECO:0000256" key="1">
    <source>
        <dbReference type="ARBA" id="ARBA00022670"/>
    </source>
</evidence>
<reference evidence="10 11" key="1">
    <citation type="journal article" date="2014" name="Int. J. Syst. Evol. Microbiol.">
        <title>Sneathiella chungangensis sp. nov., isolated from a marine sand, and emended description of the genus Sneathiella.</title>
        <authorList>
            <person name="Siamphan C."/>
            <person name="Kim H."/>
            <person name="Lee J.S."/>
            <person name="Kim W."/>
        </authorList>
    </citation>
    <scope>NUCLEOTIDE SEQUENCE [LARGE SCALE GENOMIC DNA]</scope>
    <source>
        <strain evidence="10 11">KCTC 32476</strain>
    </source>
</reference>
<evidence type="ECO:0000256" key="3">
    <source>
        <dbReference type="ARBA" id="ARBA00022801"/>
    </source>
</evidence>
<feature type="domain" description="Peptidase M48" evidence="9">
    <location>
        <begin position="61"/>
        <end position="244"/>
    </location>
</feature>
<dbReference type="Gene3D" id="1.25.40.10">
    <property type="entry name" value="Tetratricopeptide repeat domain"/>
    <property type="match status" value="1"/>
</dbReference>
<proteinExistence type="inferred from homology"/>
<evidence type="ECO:0000256" key="7">
    <source>
        <dbReference type="RuleBase" id="RU003983"/>
    </source>
</evidence>
<gene>
    <name evidence="10" type="ORF">GQF03_07395</name>
</gene>
<name>A0A845MEM2_9PROT</name>
<dbReference type="EMBL" id="WTVA01000003">
    <property type="protein sequence ID" value="MZR22151.1"/>
    <property type="molecule type" value="Genomic_DNA"/>
</dbReference>
<feature type="chain" id="PRO_5032905307" evidence="8">
    <location>
        <begin position="19"/>
        <end position="388"/>
    </location>
</feature>
<keyword evidence="3 7" id="KW-0378">Hydrolase</keyword>
<dbReference type="InterPro" id="IPR019734">
    <property type="entry name" value="TPR_rpt"/>
</dbReference>
<dbReference type="InterPro" id="IPR011990">
    <property type="entry name" value="TPR-like_helical_dom_sf"/>
</dbReference>
<dbReference type="CDD" id="cd07324">
    <property type="entry name" value="M48C_Oma1-like"/>
    <property type="match status" value="1"/>
</dbReference>
<evidence type="ECO:0000313" key="11">
    <source>
        <dbReference type="Proteomes" id="UP000445696"/>
    </source>
</evidence>
<dbReference type="OrthoDB" id="9810445at2"/>
<evidence type="ECO:0000256" key="4">
    <source>
        <dbReference type="ARBA" id="ARBA00022833"/>
    </source>
</evidence>
<dbReference type="InterPro" id="IPR051156">
    <property type="entry name" value="Mito/Outer_Membr_Metalloprot"/>
</dbReference>
<evidence type="ECO:0000313" key="10">
    <source>
        <dbReference type="EMBL" id="MZR22151.1"/>
    </source>
</evidence>
<keyword evidence="11" id="KW-1185">Reference proteome</keyword>
<comment type="cofactor">
    <cofactor evidence="7">
        <name>Zn(2+)</name>
        <dbReference type="ChEBI" id="CHEBI:29105"/>
    </cofactor>
    <text evidence="7">Binds 1 zinc ion per subunit.</text>
</comment>
<dbReference type="Gene3D" id="3.30.2010.10">
    <property type="entry name" value="Metalloproteases ('zincins'), catalytic domain"/>
    <property type="match status" value="1"/>
</dbReference>
<evidence type="ECO:0000256" key="2">
    <source>
        <dbReference type="ARBA" id="ARBA00022723"/>
    </source>
</evidence>
<dbReference type="RefSeq" id="WP_161338611.1">
    <property type="nucleotide sequence ID" value="NZ_JBHSDG010000005.1"/>
</dbReference>
<dbReference type="AlphaFoldDB" id="A0A845MEM2"/>
<evidence type="ECO:0000256" key="5">
    <source>
        <dbReference type="ARBA" id="ARBA00023049"/>
    </source>
</evidence>
<protein>
    <submittedName>
        <fullName evidence="10">M48 family metalloprotease</fullName>
    </submittedName>
</protein>
<dbReference type="SUPFAM" id="SSF48452">
    <property type="entry name" value="TPR-like"/>
    <property type="match status" value="1"/>
</dbReference>
<dbReference type="GO" id="GO:0046872">
    <property type="term" value="F:metal ion binding"/>
    <property type="evidence" value="ECO:0007669"/>
    <property type="project" value="UniProtKB-KW"/>
</dbReference>
<dbReference type="GO" id="GO:0016020">
    <property type="term" value="C:membrane"/>
    <property type="evidence" value="ECO:0007669"/>
    <property type="project" value="TreeGrafter"/>
</dbReference>
<dbReference type="PROSITE" id="PS50005">
    <property type="entry name" value="TPR"/>
    <property type="match status" value="1"/>
</dbReference>
<dbReference type="Proteomes" id="UP000445696">
    <property type="component" value="Unassembled WGS sequence"/>
</dbReference>
<feature type="signal peptide" evidence="8">
    <location>
        <begin position="1"/>
        <end position="18"/>
    </location>
</feature>
<dbReference type="PANTHER" id="PTHR22726">
    <property type="entry name" value="METALLOENDOPEPTIDASE OMA1"/>
    <property type="match status" value="1"/>
</dbReference>
<keyword evidence="4 7" id="KW-0862">Zinc</keyword>
<dbReference type="GO" id="GO:0004222">
    <property type="term" value="F:metalloendopeptidase activity"/>
    <property type="evidence" value="ECO:0007669"/>
    <property type="project" value="InterPro"/>
</dbReference>
<keyword evidence="8" id="KW-0732">Signal</keyword>
<comment type="caution">
    <text evidence="10">The sequence shown here is derived from an EMBL/GenBank/DDBJ whole genome shotgun (WGS) entry which is preliminary data.</text>
</comment>
<sequence length="388" mass="43678">MRLISVAAGVSFFMSACASSGPIGDVKPGEELKLTSLEAGLRMKMDEAERSFSTSELIIKDPELQDYLDGLVCRLSADICPDIRLYIVKIPYFNASMSPNGVMQVWTGLMLRVENEAQLATVLAHELVHYRKRHSIKMWNSARNTTDFLAFFNLTLGGVGYGLVGLAATLGATGSIQAYSRDLEREADEIGQDSLYAAGYDPSESAKLWENIKGEYDAGERETTAIFFASHPPAEDRVENLKGRAETYPERSLQTQRLTDNRFRELVDARWQGWIRDLIDTGSYKETLFVIDKLEKRNFSPVALAFYRGDVYRRRSEEGDLEKAKEAYLAAAASPDAPPKTYKNLGLVAKRQKESGKAIEYFEIYLTRYPEASDRFLVESYITQLRES</sequence>
<keyword evidence="1 7" id="KW-0645">Protease</keyword>
<accession>A0A845MEM2</accession>
<dbReference type="GO" id="GO:0051603">
    <property type="term" value="P:proteolysis involved in protein catabolic process"/>
    <property type="evidence" value="ECO:0007669"/>
    <property type="project" value="TreeGrafter"/>
</dbReference>
<evidence type="ECO:0000256" key="6">
    <source>
        <dbReference type="PROSITE-ProRule" id="PRU00339"/>
    </source>
</evidence>
<keyword evidence="2" id="KW-0479">Metal-binding</keyword>
<keyword evidence="6" id="KW-0802">TPR repeat</keyword>